<dbReference type="GO" id="GO:0000139">
    <property type="term" value="C:Golgi membrane"/>
    <property type="evidence" value="ECO:0007669"/>
    <property type="project" value="UniProtKB-SubCell"/>
</dbReference>
<dbReference type="Gene3D" id="1.20.120.730">
    <property type="entry name" value="Sec23/Sec24 helical domain"/>
    <property type="match status" value="1"/>
</dbReference>
<dbReference type="GO" id="GO:0030127">
    <property type="term" value="C:COPII vesicle coat"/>
    <property type="evidence" value="ECO:0007669"/>
    <property type="project" value="InterPro"/>
</dbReference>
<protein>
    <submittedName>
        <fullName evidence="12">Uncharacterized protein</fullName>
    </submittedName>
</protein>
<dbReference type="Gene3D" id="3.40.50.410">
    <property type="entry name" value="von Willebrand factor, type A domain"/>
    <property type="match status" value="1"/>
</dbReference>
<evidence type="ECO:0000313" key="13">
    <source>
        <dbReference type="Proteomes" id="UP000761534"/>
    </source>
</evidence>
<feature type="compositionally biased region" description="Polar residues" evidence="6">
    <location>
        <begin position="60"/>
        <end position="73"/>
    </location>
</feature>
<evidence type="ECO:0000256" key="3">
    <source>
        <dbReference type="ARBA" id="ARBA00022448"/>
    </source>
</evidence>
<feature type="domain" description="Zinc finger Sec23/Sec24-type" evidence="8">
    <location>
        <begin position="190"/>
        <end position="227"/>
    </location>
</feature>
<dbReference type="SUPFAM" id="SSF82754">
    <property type="entry name" value="C-terminal, gelsolin-like domain of Sec23/24"/>
    <property type="match status" value="1"/>
</dbReference>
<dbReference type="Gene3D" id="3.40.20.10">
    <property type="entry name" value="Severin"/>
    <property type="match status" value="1"/>
</dbReference>
<evidence type="ECO:0000259" key="9">
    <source>
        <dbReference type="Pfam" id="PF04811"/>
    </source>
</evidence>
<keyword evidence="13" id="KW-1185">Reference proteome</keyword>
<feature type="region of interest" description="Disordered" evidence="6">
    <location>
        <begin position="36"/>
        <end position="89"/>
    </location>
</feature>
<dbReference type="InterPro" id="IPR036180">
    <property type="entry name" value="Gelsolin-like_dom_sf"/>
</dbReference>
<dbReference type="GO" id="GO:0008270">
    <property type="term" value="F:zinc ion binding"/>
    <property type="evidence" value="ECO:0007669"/>
    <property type="project" value="InterPro"/>
</dbReference>
<dbReference type="Pfam" id="PF00626">
    <property type="entry name" value="Gelsolin"/>
    <property type="match status" value="1"/>
</dbReference>
<proteinExistence type="inferred from homology"/>
<dbReference type="InterPro" id="IPR006895">
    <property type="entry name" value="Znf_Sec23_Sec24"/>
</dbReference>
<feature type="compositionally biased region" description="Low complexity" evidence="6">
    <location>
        <begin position="40"/>
        <end position="56"/>
    </location>
</feature>
<dbReference type="GO" id="GO:0000149">
    <property type="term" value="F:SNARE binding"/>
    <property type="evidence" value="ECO:0007669"/>
    <property type="project" value="TreeGrafter"/>
</dbReference>
<evidence type="ECO:0000259" key="7">
    <source>
        <dbReference type="Pfam" id="PF00626"/>
    </source>
</evidence>
<dbReference type="InterPro" id="IPR036175">
    <property type="entry name" value="Sec23/24_helical_dom_sf"/>
</dbReference>
<evidence type="ECO:0000256" key="5">
    <source>
        <dbReference type="ARBA" id="ARBA00023034"/>
    </source>
</evidence>
<dbReference type="PANTHER" id="PTHR13803">
    <property type="entry name" value="SEC24-RELATED PROTEIN"/>
    <property type="match status" value="1"/>
</dbReference>
<dbReference type="Pfam" id="PF04810">
    <property type="entry name" value="zf-Sec23_Sec24"/>
    <property type="match status" value="1"/>
</dbReference>
<feature type="domain" description="Gelsolin-like" evidence="7">
    <location>
        <begin position="734"/>
        <end position="809"/>
    </location>
</feature>
<dbReference type="GO" id="GO:0006886">
    <property type="term" value="P:intracellular protein transport"/>
    <property type="evidence" value="ECO:0007669"/>
    <property type="project" value="InterPro"/>
</dbReference>
<name>A0A642UYJ5_9ASCO</name>
<dbReference type="InterPro" id="IPR029006">
    <property type="entry name" value="ADF-H/Gelsolin-like_dom_sf"/>
</dbReference>
<dbReference type="OrthoDB" id="49016at2759"/>
<feature type="region of interest" description="Disordered" evidence="6">
    <location>
        <begin position="1"/>
        <end position="21"/>
    </location>
</feature>
<dbReference type="InterPro" id="IPR006896">
    <property type="entry name" value="Sec23/24_trunk_dom"/>
</dbReference>
<organism evidence="12 13">
    <name type="scientific">Trichomonascus ciferrii</name>
    <dbReference type="NCBI Taxonomy" id="44093"/>
    <lineage>
        <taxon>Eukaryota</taxon>
        <taxon>Fungi</taxon>
        <taxon>Dikarya</taxon>
        <taxon>Ascomycota</taxon>
        <taxon>Saccharomycotina</taxon>
        <taxon>Dipodascomycetes</taxon>
        <taxon>Dipodascales</taxon>
        <taxon>Trichomonascaceae</taxon>
        <taxon>Trichomonascus</taxon>
        <taxon>Trichomonascus ciferrii complex</taxon>
    </lineage>
</organism>
<comment type="subcellular location">
    <subcellularLocation>
        <location evidence="1">Golgi apparatus membrane</location>
    </subcellularLocation>
</comment>
<dbReference type="InterPro" id="IPR007123">
    <property type="entry name" value="Gelsolin-like_dom"/>
</dbReference>
<evidence type="ECO:0000256" key="2">
    <source>
        <dbReference type="ARBA" id="ARBA00008334"/>
    </source>
</evidence>
<evidence type="ECO:0000259" key="10">
    <source>
        <dbReference type="Pfam" id="PF04815"/>
    </source>
</evidence>
<feature type="domain" description="Sec23/Sec24 helical" evidence="10">
    <location>
        <begin position="608"/>
        <end position="708"/>
    </location>
</feature>
<dbReference type="InterPro" id="IPR012990">
    <property type="entry name" value="Beta-sandwich_Sec23_24"/>
</dbReference>
<dbReference type="GO" id="GO:0070971">
    <property type="term" value="C:endoplasmic reticulum exit site"/>
    <property type="evidence" value="ECO:0007669"/>
    <property type="project" value="TreeGrafter"/>
</dbReference>
<dbReference type="EMBL" id="SWFS01000372">
    <property type="protein sequence ID" value="KAA8908026.1"/>
    <property type="molecule type" value="Genomic_DNA"/>
</dbReference>
<evidence type="ECO:0000256" key="4">
    <source>
        <dbReference type="ARBA" id="ARBA00022927"/>
    </source>
</evidence>
<gene>
    <name evidence="12" type="ORF">TRICI_004853</name>
</gene>
<dbReference type="InterPro" id="IPR036465">
    <property type="entry name" value="vWFA_dom_sf"/>
</dbReference>
<keyword evidence="4" id="KW-0653">Protein transport</keyword>
<dbReference type="GO" id="GO:0090110">
    <property type="term" value="P:COPII-coated vesicle cargo loading"/>
    <property type="evidence" value="ECO:0007669"/>
    <property type="project" value="TreeGrafter"/>
</dbReference>
<dbReference type="PANTHER" id="PTHR13803:SF4">
    <property type="entry name" value="SECRETORY 24CD, ISOFORM C"/>
    <property type="match status" value="1"/>
</dbReference>
<dbReference type="Gene3D" id="2.60.40.1670">
    <property type="entry name" value="beta-sandwich domain of Sec23/24"/>
    <property type="match status" value="1"/>
</dbReference>
<dbReference type="SUPFAM" id="SSF82919">
    <property type="entry name" value="Zn-finger domain of Sec23/24"/>
    <property type="match status" value="1"/>
</dbReference>
<keyword evidence="5" id="KW-0333">Golgi apparatus</keyword>
<dbReference type="SUPFAM" id="SSF81995">
    <property type="entry name" value="beta-sandwich domain of Sec23/24"/>
    <property type="match status" value="1"/>
</dbReference>
<dbReference type="SUPFAM" id="SSF53300">
    <property type="entry name" value="vWA-like"/>
    <property type="match status" value="1"/>
</dbReference>
<comment type="similarity">
    <text evidence="2">Belongs to the SEC23/SEC24 family. SEC24 subfamily.</text>
</comment>
<evidence type="ECO:0000313" key="12">
    <source>
        <dbReference type="EMBL" id="KAA8908026.1"/>
    </source>
</evidence>
<evidence type="ECO:0000256" key="6">
    <source>
        <dbReference type="SAM" id="MobiDB-lite"/>
    </source>
</evidence>
<comment type="caution">
    <text evidence="12">The sequence shown here is derived from an EMBL/GenBank/DDBJ whole genome shotgun (WGS) entry which is preliminary data.</text>
</comment>
<dbReference type="SUPFAM" id="SSF81811">
    <property type="entry name" value="Helical domain of Sec23/24"/>
    <property type="match status" value="1"/>
</dbReference>
<evidence type="ECO:0000259" key="11">
    <source>
        <dbReference type="Pfam" id="PF08033"/>
    </source>
</evidence>
<dbReference type="InterPro" id="IPR006900">
    <property type="entry name" value="Sec23/24_helical_dom"/>
</dbReference>
<dbReference type="VEuPathDB" id="FungiDB:TRICI_004853"/>
<keyword evidence="3" id="KW-0813">Transport</keyword>
<evidence type="ECO:0000256" key="1">
    <source>
        <dbReference type="ARBA" id="ARBA00004394"/>
    </source>
</evidence>
<dbReference type="Gene3D" id="2.30.30.380">
    <property type="entry name" value="Zn-finger domain of Sec23/24"/>
    <property type="match status" value="1"/>
</dbReference>
<dbReference type="InterPro" id="IPR050550">
    <property type="entry name" value="SEC23_SEC24_subfamily"/>
</dbReference>
<dbReference type="Proteomes" id="UP000761534">
    <property type="component" value="Unassembled WGS sequence"/>
</dbReference>
<reference evidence="12" key="1">
    <citation type="journal article" date="2019" name="G3 (Bethesda)">
        <title>Genome Assemblies of Two Rare Opportunistic Yeast Pathogens: Diutina rugosa (syn. Candida rugosa) and Trichomonascus ciferrii (syn. Candida ciferrii).</title>
        <authorList>
            <person name="Mixao V."/>
            <person name="Saus E."/>
            <person name="Hansen A.P."/>
            <person name="Lass-Florl C."/>
            <person name="Gabaldon T."/>
        </authorList>
    </citation>
    <scope>NUCLEOTIDE SEQUENCE</scope>
    <source>
        <strain evidence="12">CBS 4856</strain>
    </source>
</reference>
<dbReference type="InterPro" id="IPR036174">
    <property type="entry name" value="Znf_Sec23_Sec24_sf"/>
</dbReference>
<feature type="domain" description="Sec23/Sec24 trunk" evidence="9">
    <location>
        <begin position="271"/>
        <end position="501"/>
    </location>
</feature>
<sequence length="890" mass="99709">MEPINEGMQNMGLNEPHRRGKKWRNAHAYHTFENSAVDGQQQQQQQQRAPPAAAVPGGRMNSTMMYQHQQQQDMGPASVPVGQEQSGSIPSLAIPSLAQDRARAQESLGPDPLFKTFENACPPPACTNYAVLDQGISSPEFTRLTMYNVPATEQLRASTQLPMGLQIHPFAKKRDGQPVAVADFTQVDLPRCRRCRTYINPSMLFVEGGTKFVCNMCQFSNPVQADYYQPTDASNRRIDWEERPELAFGSYDLEVPSAYWKDEMPPSVLQQLFIIDVSADAVKRELPKLAVEAIRATLYGENSLFPPGAKVGIMTFDRSIQFYNLNPNLAQAQMMVMSDIEDAFVPLDEGLFVDPHEARNIIEDLLDRIDVVFAENKVAEPAFGAALEAAYKALETSGGKVSATLSALPTWGPGNLFFRDGNEQNKAETEKELLVATNQFYQNMGKKYATAGIGMDLFLFPTSYIDLANTGEVCRASGGQEFFYPRFVPERDGRKFIADFCKASWGEYGTQALLKVRCSNGLQVEAYYGNFHQEDNNHAADPFIGLVGPHTTVGVLFNYDGKLDTKLDAHFQVALLYTSSSGKRRVRVHNILASVTEQQYKPVINFVDVDSCMAIATRNALSKVGTVPLKEIRFGLNEKIVDIFASYRRMTGANQPSSQLLMPISLRSLMIYFLSLQKTRPLRGTHVFSDGRVHALRLMNTLNADELSLYLYPRIIGLHNYRPEDCEYTEHGTFVMPINIEATAHKIEEGGVYLVYNGQGVLIWFHKQVSPLLLEDLFGQGITNLADLNPYLNALPELDTDINRKTRNLLNHLAQQAGLDFLAIQLARQSLDGAEYEYHAMMVEDRNMDTYNYHDYVAHVHRQVKITLENKNSKSTTALLNDTINLTHGL</sequence>
<feature type="domain" description="Sec23/Sec24 beta-sandwich" evidence="11">
    <location>
        <begin position="510"/>
        <end position="595"/>
    </location>
</feature>
<dbReference type="AlphaFoldDB" id="A0A642UYJ5"/>
<dbReference type="Pfam" id="PF08033">
    <property type="entry name" value="Sec23_BS"/>
    <property type="match status" value="1"/>
</dbReference>
<evidence type="ECO:0000259" key="8">
    <source>
        <dbReference type="Pfam" id="PF04810"/>
    </source>
</evidence>
<dbReference type="Pfam" id="PF04815">
    <property type="entry name" value="Sec23_helical"/>
    <property type="match status" value="1"/>
</dbReference>
<accession>A0A642UYJ5</accession>
<dbReference type="Pfam" id="PF04811">
    <property type="entry name" value="Sec23_trunk"/>
    <property type="match status" value="1"/>
</dbReference>